<dbReference type="HAMAP" id="MF_01151">
    <property type="entry name" value="GrpE"/>
    <property type="match status" value="1"/>
</dbReference>
<evidence type="ECO:0000313" key="15">
    <source>
        <dbReference type="Proteomes" id="UP000187485"/>
    </source>
</evidence>
<sequence>MEEKDKEEKITEEKLEQEDKEEIAVSQEEDGKKLEEEYKKLEEEYNKLLDEHNRLKNQYLRLYADFDNYRKRAQKEKEELLKYEGFELLRKLLSVLDNFERALKEKDSEPNKVIEGVLLTHRQLLEILNQQEVKVIEAQGQPFNPELHEALMVEVREDLEENTVIEELVKGYFYKDKILRPALVKVSKKQ</sequence>
<evidence type="ECO:0000256" key="11">
    <source>
        <dbReference type="RuleBase" id="RU000639"/>
    </source>
</evidence>
<dbReference type="STRING" id="870242.cpu_05510"/>
<comment type="caution">
    <text evidence="14">The sequence shown here is derived from an EMBL/GenBank/DDBJ whole genome shotgun (WGS) entry which is preliminary data.</text>
</comment>
<dbReference type="PROSITE" id="PS01071">
    <property type="entry name" value="GRPE"/>
    <property type="match status" value="1"/>
</dbReference>
<dbReference type="GO" id="GO:0005737">
    <property type="term" value="C:cytoplasm"/>
    <property type="evidence" value="ECO:0007669"/>
    <property type="project" value="UniProtKB-SubCell"/>
</dbReference>
<evidence type="ECO:0000256" key="4">
    <source>
        <dbReference type="ARBA" id="ARBA00022490"/>
    </source>
</evidence>
<dbReference type="CDD" id="cd00446">
    <property type="entry name" value="GrpE"/>
    <property type="match status" value="1"/>
</dbReference>
<dbReference type="Pfam" id="PF01025">
    <property type="entry name" value="GrpE"/>
    <property type="match status" value="1"/>
</dbReference>
<dbReference type="SUPFAM" id="SSF58014">
    <property type="entry name" value="Coiled-coil domain of nucleotide exchange factor GrpE"/>
    <property type="match status" value="1"/>
</dbReference>
<keyword evidence="5 10" id="KW-0346">Stress response</keyword>
<dbReference type="EMBL" id="BDJK01000008">
    <property type="protein sequence ID" value="GAV22041.1"/>
    <property type="molecule type" value="Genomic_DNA"/>
</dbReference>
<evidence type="ECO:0000256" key="12">
    <source>
        <dbReference type="RuleBase" id="RU004478"/>
    </source>
</evidence>
<dbReference type="FunFam" id="2.30.22.10:FF:000001">
    <property type="entry name" value="Protein GrpE"/>
    <property type="match status" value="1"/>
</dbReference>
<comment type="subcellular location">
    <subcellularLocation>
        <location evidence="1 10">Cytoplasm</location>
    </subcellularLocation>
</comment>
<evidence type="ECO:0000256" key="2">
    <source>
        <dbReference type="ARBA" id="ARBA00009054"/>
    </source>
</evidence>
<reference evidence="15" key="1">
    <citation type="submission" date="2016-12" db="EMBL/GenBank/DDBJ databases">
        <title>Draft Genome Sequences od Carboxydothermus pertinax and islandicus, Hydrogenogenic Carboxydotrophic Bacteria.</title>
        <authorList>
            <person name="Fukuyama Y."/>
            <person name="Ohmae K."/>
            <person name="Yoneda Y."/>
            <person name="Yoshida T."/>
            <person name="Sako Y."/>
        </authorList>
    </citation>
    <scope>NUCLEOTIDE SEQUENCE [LARGE SCALE GENOMIC DNA]</scope>
    <source>
        <strain evidence="15">Ug1</strain>
    </source>
</reference>
<evidence type="ECO:0000256" key="9">
    <source>
        <dbReference type="ARBA" id="ARBA00076414"/>
    </source>
</evidence>
<dbReference type="GO" id="GO:0051082">
    <property type="term" value="F:unfolded protein binding"/>
    <property type="evidence" value="ECO:0007669"/>
    <property type="project" value="TreeGrafter"/>
</dbReference>
<evidence type="ECO:0000256" key="7">
    <source>
        <dbReference type="ARBA" id="ARBA00053401"/>
    </source>
</evidence>
<name>A0A1L8CSZ3_9THEO</name>
<dbReference type="NCBIfam" id="NF010738">
    <property type="entry name" value="PRK14140.1"/>
    <property type="match status" value="1"/>
</dbReference>
<evidence type="ECO:0000313" key="14">
    <source>
        <dbReference type="EMBL" id="GAV22041.1"/>
    </source>
</evidence>
<dbReference type="GO" id="GO:0000774">
    <property type="term" value="F:adenyl-nucleotide exchange factor activity"/>
    <property type="evidence" value="ECO:0007669"/>
    <property type="project" value="InterPro"/>
</dbReference>
<dbReference type="InterPro" id="IPR000740">
    <property type="entry name" value="GrpE"/>
</dbReference>
<dbReference type="Gene3D" id="3.90.20.20">
    <property type="match status" value="1"/>
</dbReference>
<accession>A0A1L8CSZ3</accession>
<evidence type="ECO:0000256" key="1">
    <source>
        <dbReference type="ARBA" id="ARBA00004496"/>
    </source>
</evidence>
<evidence type="ECO:0000256" key="8">
    <source>
        <dbReference type="ARBA" id="ARBA00072274"/>
    </source>
</evidence>
<comment type="subunit">
    <text evidence="3 10">Homodimer.</text>
</comment>
<keyword evidence="6 10" id="KW-0143">Chaperone</keyword>
<keyword evidence="4 10" id="KW-0963">Cytoplasm</keyword>
<dbReference type="OrthoDB" id="9812586at2"/>
<dbReference type="RefSeq" id="WP_075858484.1">
    <property type="nucleotide sequence ID" value="NZ_BDJK01000008.1"/>
</dbReference>
<dbReference type="GO" id="GO:0051087">
    <property type="term" value="F:protein-folding chaperone binding"/>
    <property type="evidence" value="ECO:0007669"/>
    <property type="project" value="InterPro"/>
</dbReference>
<evidence type="ECO:0000256" key="6">
    <source>
        <dbReference type="ARBA" id="ARBA00023186"/>
    </source>
</evidence>
<feature type="region of interest" description="Disordered" evidence="13">
    <location>
        <begin position="1"/>
        <end position="33"/>
    </location>
</feature>
<dbReference type="Gene3D" id="2.30.22.10">
    <property type="entry name" value="Head domain of nucleotide exchange factor GrpE"/>
    <property type="match status" value="1"/>
</dbReference>
<evidence type="ECO:0000256" key="5">
    <source>
        <dbReference type="ARBA" id="ARBA00023016"/>
    </source>
</evidence>
<dbReference type="InterPro" id="IPR009012">
    <property type="entry name" value="GrpE_head"/>
</dbReference>
<evidence type="ECO:0000256" key="13">
    <source>
        <dbReference type="SAM" id="MobiDB-lite"/>
    </source>
</evidence>
<proteinExistence type="inferred from homology"/>
<organism evidence="14 15">
    <name type="scientific">Carboxydothermus pertinax</name>
    <dbReference type="NCBI Taxonomy" id="870242"/>
    <lineage>
        <taxon>Bacteria</taxon>
        <taxon>Bacillati</taxon>
        <taxon>Bacillota</taxon>
        <taxon>Clostridia</taxon>
        <taxon>Thermoanaerobacterales</taxon>
        <taxon>Thermoanaerobacteraceae</taxon>
        <taxon>Carboxydothermus</taxon>
    </lineage>
</organism>
<gene>
    <name evidence="10" type="primary">grpE</name>
    <name evidence="14" type="ORF">cpu_05510</name>
</gene>
<dbReference type="SUPFAM" id="SSF51064">
    <property type="entry name" value="Head domain of nucleotide exchange factor GrpE"/>
    <property type="match status" value="1"/>
</dbReference>
<dbReference type="InterPro" id="IPR013805">
    <property type="entry name" value="GrpE_CC"/>
</dbReference>
<dbReference type="PRINTS" id="PR00773">
    <property type="entry name" value="GRPEPROTEIN"/>
</dbReference>
<evidence type="ECO:0000256" key="3">
    <source>
        <dbReference type="ARBA" id="ARBA00011738"/>
    </source>
</evidence>
<dbReference type="Proteomes" id="UP000187485">
    <property type="component" value="Unassembled WGS sequence"/>
</dbReference>
<feature type="compositionally biased region" description="Basic and acidic residues" evidence="13">
    <location>
        <begin position="1"/>
        <end position="14"/>
    </location>
</feature>
<protein>
    <recommendedName>
        <fullName evidence="8 10">Protein GrpE</fullName>
    </recommendedName>
    <alternativeName>
        <fullName evidence="9 10">HSP-70 cofactor</fullName>
    </alternativeName>
</protein>
<dbReference type="GO" id="GO:0006457">
    <property type="term" value="P:protein folding"/>
    <property type="evidence" value="ECO:0007669"/>
    <property type="project" value="InterPro"/>
</dbReference>
<evidence type="ECO:0000256" key="10">
    <source>
        <dbReference type="HAMAP-Rule" id="MF_01151"/>
    </source>
</evidence>
<dbReference type="PANTHER" id="PTHR21237:SF23">
    <property type="entry name" value="GRPE PROTEIN HOMOLOG, MITOCHONDRIAL"/>
    <property type="match status" value="1"/>
</dbReference>
<keyword evidence="15" id="KW-1185">Reference proteome</keyword>
<dbReference type="AlphaFoldDB" id="A0A1L8CSZ3"/>
<dbReference type="PANTHER" id="PTHR21237">
    <property type="entry name" value="GRPE PROTEIN"/>
    <property type="match status" value="1"/>
</dbReference>
<dbReference type="GO" id="GO:0042803">
    <property type="term" value="F:protein homodimerization activity"/>
    <property type="evidence" value="ECO:0007669"/>
    <property type="project" value="InterPro"/>
</dbReference>
<comment type="similarity">
    <text evidence="2 10 12">Belongs to the GrpE family.</text>
</comment>
<comment type="function">
    <text evidence="7 10 11">Participates actively in the response to hyperosmotic and heat shock by preventing the aggregation of stress-denatured proteins, in association with DnaK and GrpE. It is the nucleotide exchange factor for DnaK and may function as a thermosensor. Unfolded proteins bind initially to DnaJ; upon interaction with the DnaJ-bound protein, DnaK hydrolyzes its bound ATP, resulting in the formation of a stable complex. GrpE releases ADP from DnaK; ATP binding to DnaK triggers the release of the substrate protein, thus completing the reaction cycle. Several rounds of ATP-dependent interactions between DnaJ, DnaK and GrpE are required for fully efficient folding.</text>
</comment>